<feature type="repeat" description="WD" evidence="1">
    <location>
        <begin position="431"/>
        <end position="453"/>
    </location>
</feature>
<name>Q172Y6_AEDAE</name>
<dbReference type="InterPro" id="IPR001680">
    <property type="entry name" value="WD40_rpt"/>
</dbReference>
<feature type="region of interest" description="Disordered" evidence="2">
    <location>
        <begin position="1018"/>
        <end position="1063"/>
    </location>
</feature>
<dbReference type="SUPFAM" id="SSF50978">
    <property type="entry name" value="WD40 repeat-like"/>
    <property type="match status" value="2"/>
</dbReference>
<dbReference type="OMA" id="GIVMESP"/>
<dbReference type="Gene3D" id="2.130.10.10">
    <property type="entry name" value="YVTN repeat-like/Quinoprotein amine dehydrogenase"/>
    <property type="match status" value="4"/>
</dbReference>
<reference evidence="4" key="2">
    <citation type="journal article" date="2007" name="Science">
        <title>Genome sequence of Aedes aegypti, a major arbovirus vector.</title>
        <authorList>
            <person name="Nene V."/>
            <person name="Wortman J.R."/>
            <person name="Lawson D."/>
            <person name="Haas B."/>
            <person name="Kodira C."/>
            <person name="Tu Z.J."/>
            <person name="Loftus B."/>
            <person name="Xi Z."/>
            <person name="Megy K."/>
            <person name="Grabherr M."/>
            <person name="Ren Q."/>
            <person name="Zdobnov E.M."/>
            <person name="Lobo N.F."/>
            <person name="Campbell K.S."/>
            <person name="Brown S.E."/>
            <person name="Bonaldo M.F."/>
            <person name="Zhu J."/>
            <person name="Sinkins S.P."/>
            <person name="Hogenkamp D.G."/>
            <person name="Amedeo P."/>
            <person name="Arensburger P."/>
            <person name="Atkinson P.W."/>
            <person name="Bidwell S."/>
            <person name="Biedler J."/>
            <person name="Birney E."/>
            <person name="Bruggner R.V."/>
            <person name="Costas J."/>
            <person name="Coy M.R."/>
            <person name="Crabtree J."/>
            <person name="Crawford M."/>
            <person name="Debruyn B."/>
            <person name="Decaprio D."/>
            <person name="Eiglmeier K."/>
            <person name="Eisenstadt E."/>
            <person name="El-Dorry H."/>
            <person name="Gelbart W.M."/>
            <person name="Gomes S.L."/>
            <person name="Hammond M."/>
            <person name="Hannick L.I."/>
            <person name="Hogan J.R."/>
            <person name="Holmes M.H."/>
            <person name="Jaffe D."/>
            <person name="Johnston J.S."/>
            <person name="Kennedy R.C."/>
            <person name="Koo H."/>
            <person name="Kravitz S."/>
            <person name="Kriventseva E.V."/>
            <person name="Kulp D."/>
            <person name="Labutti K."/>
            <person name="Lee E."/>
            <person name="Li S."/>
            <person name="Lovin D.D."/>
            <person name="Mao C."/>
            <person name="Mauceli E."/>
            <person name="Menck C.F."/>
            <person name="Miller J.R."/>
            <person name="Montgomery P."/>
            <person name="Mori A."/>
            <person name="Nascimento A.L."/>
            <person name="Naveira H.F."/>
            <person name="Nusbaum C."/>
            <person name="O'leary S."/>
            <person name="Orvis J."/>
            <person name="Pertea M."/>
            <person name="Quesneville H."/>
            <person name="Reidenbach K.R."/>
            <person name="Rogers Y.H."/>
            <person name="Roth C.W."/>
            <person name="Schneider J.R."/>
            <person name="Schatz M."/>
            <person name="Shumway M."/>
            <person name="Stanke M."/>
            <person name="Stinson E.O."/>
            <person name="Tubio J.M."/>
            <person name="Vanzee J.P."/>
            <person name="Verjovski-Almeida S."/>
            <person name="Werner D."/>
            <person name="White O."/>
            <person name="Wyder S."/>
            <person name="Zeng Q."/>
            <person name="Zhao Q."/>
            <person name="Zhao Y."/>
            <person name="Hill C.A."/>
            <person name="Raikhel A.S."/>
            <person name="Soares M.B."/>
            <person name="Knudson D.L."/>
            <person name="Lee N.H."/>
            <person name="Galagan J."/>
            <person name="Salzberg S.L."/>
            <person name="Paulsen I.T."/>
            <person name="Dimopoulos G."/>
            <person name="Collins F.H."/>
            <person name="Birren B."/>
            <person name="Fraser-Liggett C.M."/>
            <person name="Severson D.W."/>
        </authorList>
    </citation>
    <scope>NUCLEOTIDE SEQUENCE [LARGE SCALE GENOMIC DNA]</scope>
    <source>
        <strain evidence="4">Liverpool</strain>
    </source>
</reference>
<sequence length="1477" mass="161629">MPIHSYSYTMLECAPRGTAALQRNQSDFFTASKCSRSEGKTPRSCQRSLDIKLKKILGLTVCSNAGLDVSSSSGVLAYPAGCTVVLFNPKKLTQSFLLNTAKKAITAVAYSQCGRYLATGECGHNPSIKVWELDVNGNANYENGAAGSIVAEFSGHKYAVSCVAFSPTGKYLVSVGSQHDNIVNVFDWKANLKIASNKVTAKVVAVSFSEDGNYFVTVGNRHVKYWYLEGSRKYKEPIPLMGRSAILGELRNNDFCAVACGKGEMSDSTYAITRNGHLVEFNSRRLLDKWVMCRTNAANCLVTSTKYILVGCAEAIIRVFNAETLEYITTLPRTHFLGVDVAQGVHINHMMSAPQNAKYPDTIAIVYDENRSKVTSVYNDHSLYIWDLRDIRRVGKSNSFLYHSACIWGVETVPFSYLKYNVSDTLPSDSFLTCSSDDTIRVWDIENGESTELYRKNIYSKELMKVIYIDEELNHIKDIDNPIHNTEKSSSYDGRNGVRCIKINPDNSQLATGDRSGNIRIYNLSNLKLITTIEAHDSEVLCLEYTNEKIERKLLASASRDRLIHIFDCEAGYRILQTLDDHSSSITSVRFIGSGKQFQMVSCGADKSIIFRNFQNNVFLRGNNCSGKNTLYDMEVDSNYKHILTACQDRNIRVYSTQNAKHTKTFKGSHSDEGSLIKVSLDLSGIYIATSCTDKTLSVYDYYSNECMARMYGHSELVTGLKFTNDCKHLISASGDGCVFVWQVPHDMIVTMQARLSQQALRSGHQPIPRPLSNPFTDAILDHPAPPEQFGSPPNNLFIEDAPVTPGYRFSDVGQLPQWAKRKPTEDQSNSPVLGSSPSQSQTIGGPPKPRGRWGQKGQFDEALDLRNIVDSPMNTTYSTDKSVLHHANNNTPTSGYNSGGSKDVYSNAYLSEDSSIDSGRENRREITFLQHKKISETKALNSLNSESNTEHDGDVEDISDGERTSSEHGMVYYPTAAPSTPTDFKINEIDVNELRKSIRRQKLEKQGLSIAAQLQMQSAASTGTGTGTSDDEDEGSTPSGDNADRSLASTLGGSSESIPQQTSSTFLQAALDGPASLSDKERVQSRKSISAMHNNDAKITTSISKSYANNKKEELMKVINEAKAKLENVGYRSGLRASQSISDLSHSMGPGSGGGIGRMQRIGGNPRSLISAQDSDESTIRRACSLSDLSMGKANNYKPVPSSRGSVQQRNAPKRSTSSVGKGGASLSSGMGVRSVSVGMLNQASDSEPEPPTRGGLMKPTISSQNKVNGTNNGNNGKYINPRSAAGIINRRKGLQSAYSSVNIASAAQDESSSEESPTSTVSTVTQKPAVPPRPRSIALEHKRIANVNASLNAKKAPTTNMEMETMIKDGDLDNSDITNQLCSNIINQLVQTTTSVIQLHQRLKSNDESGGGSGRNNSLMIKELENAVIMTQNMLTKVTNRNIGGDSINLNNSTSMYEKCNDILNQVQKHVNNNG</sequence>
<reference evidence="4" key="1">
    <citation type="submission" date="2005-10" db="EMBL/GenBank/DDBJ databases">
        <authorList>
            <person name="Loftus B.J."/>
            <person name="Nene V.M."/>
            <person name="Hannick L.I."/>
            <person name="Bidwell S."/>
            <person name="Haas B."/>
            <person name="Amedeo P."/>
            <person name="Orvis J."/>
            <person name="Wortman J.R."/>
            <person name="White O.R."/>
            <person name="Salzberg S."/>
            <person name="Shumway M."/>
            <person name="Koo H."/>
            <person name="Zhao Y."/>
            <person name="Holmes M."/>
            <person name="Miller J."/>
            <person name="Schatz M."/>
            <person name="Pop M."/>
            <person name="Pai G."/>
            <person name="Utterback T."/>
            <person name="Rogers Y.-H."/>
            <person name="Kravitz S."/>
            <person name="Fraser C.M."/>
        </authorList>
    </citation>
    <scope>NUCLEOTIDE SEQUENCE</scope>
    <source>
        <strain evidence="4">Liverpool</strain>
    </source>
</reference>
<dbReference type="HOGENOM" id="CLU_002067_0_0_1"/>
<dbReference type="Pfam" id="PF00400">
    <property type="entry name" value="WD40"/>
    <property type="match status" value="3"/>
</dbReference>
<feature type="compositionally biased region" description="Low complexity" evidence="2">
    <location>
        <begin position="1227"/>
        <end position="1242"/>
    </location>
</feature>
<dbReference type="PhylomeDB" id="Q172Y6"/>
<evidence type="ECO:0000313" key="5">
    <source>
        <dbReference type="Proteomes" id="UP000682892"/>
    </source>
</evidence>
<dbReference type="STRING" id="7159.Q172Y6"/>
<dbReference type="PROSITE" id="PS50294">
    <property type="entry name" value="WD_REPEATS_REGION"/>
    <property type="match status" value="1"/>
</dbReference>
<dbReference type="Pfam" id="PF24782">
    <property type="entry name" value="WD40_MABP1-WDR62_2nd"/>
    <property type="match status" value="1"/>
</dbReference>
<dbReference type="FunFam" id="2.130.10.10:FF:000046">
    <property type="entry name" value="WD repeat-containing protein 62 isoform 1"/>
    <property type="match status" value="1"/>
</dbReference>
<dbReference type="Proteomes" id="UP000682892">
    <property type="component" value="Chromosome 2"/>
</dbReference>
<dbReference type="GO" id="GO:0072686">
    <property type="term" value="C:mitotic spindle"/>
    <property type="evidence" value="ECO:0007669"/>
    <property type="project" value="TreeGrafter"/>
</dbReference>
<feature type="region of interest" description="Disordered" evidence="2">
    <location>
        <begin position="1143"/>
        <end position="1281"/>
    </location>
</feature>
<dbReference type="SMART" id="SM00320">
    <property type="entry name" value="WD40"/>
    <property type="match status" value="12"/>
</dbReference>
<dbReference type="PANTHER" id="PTHR45589:SF1">
    <property type="entry name" value="WD REPEAT DOMAIN 62, ISOFORM G"/>
    <property type="match status" value="1"/>
</dbReference>
<organism evidence="4 5">
    <name type="scientific">Aedes aegypti</name>
    <name type="common">Yellowfever mosquito</name>
    <name type="synonym">Culex aegypti</name>
    <dbReference type="NCBI Taxonomy" id="7159"/>
    <lineage>
        <taxon>Eukaryota</taxon>
        <taxon>Metazoa</taxon>
        <taxon>Ecdysozoa</taxon>
        <taxon>Arthropoda</taxon>
        <taxon>Hexapoda</taxon>
        <taxon>Insecta</taxon>
        <taxon>Pterygota</taxon>
        <taxon>Neoptera</taxon>
        <taxon>Endopterygota</taxon>
        <taxon>Diptera</taxon>
        <taxon>Nematocera</taxon>
        <taxon>Culicoidea</taxon>
        <taxon>Culicidae</taxon>
        <taxon>Culicinae</taxon>
        <taxon>Aedini</taxon>
        <taxon>Aedes</taxon>
        <taxon>Stegomyia</taxon>
    </lineage>
</organism>
<proteinExistence type="predicted"/>
<accession>Q172Y6</accession>
<evidence type="ECO:0000259" key="3">
    <source>
        <dbReference type="Pfam" id="PF24782"/>
    </source>
</evidence>
<dbReference type="InterPro" id="IPR056162">
    <property type="entry name" value="WD40_MABP1-WDR62_2nd"/>
</dbReference>
<dbReference type="eggNOG" id="KOG1408">
    <property type="taxonomic scope" value="Eukaryota"/>
</dbReference>
<gene>
    <name evidence="4" type="ORF">AaeL_AAEL007245</name>
</gene>
<dbReference type="EMBL" id="CH477429">
    <property type="protein sequence ID" value="EAT41093.1"/>
    <property type="molecule type" value="Genomic_DNA"/>
</dbReference>
<dbReference type="InterPro" id="IPR015943">
    <property type="entry name" value="WD40/YVTN_repeat-like_dom_sf"/>
</dbReference>
<feature type="region of interest" description="Disordered" evidence="2">
    <location>
        <begin position="762"/>
        <end position="803"/>
    </location>
</feature>
<dbReference type="InterPro" id="IPR052779">
    <property type="entry name" value="WDR62"/>
</dbReference>
<feature type="region of interest" description="Disordered" evidence="2">
    <location>
        <begin position="819"/>
        <end position="856"/>
    </location>
</feature>
<evidence type="ECO:0000313" key="4">
    <source>
        <dbReference type="EMBL" id="EAT41093.1"/>
    </source>
</evidence>
<dbReference type="InterPro" id="IPR036322">
    <property type="entry name" value="WD40_repeat_dom_sf"/>
</dbReference>
<feature type="repeat" description="WD" evidence="1">
    <location>
        <begin position="498"/>
        <end position="532"/>
    </location>
</feature>
<dbReference type="GO" id="GO:0007099">
    <property type="term" value="P:centriole replication"/>
    <property type="evidence" value="ECO:0007669"/>
    <property type="project" value="TreeGrafter"/>
</dbReference>
<dbReference type="PANTHER" id="PTHR45589">
    <property type="entry name" value="WD REPEAT DOMAIN 62, ISOFORM G"/>
    <property type="match status" value="1"/>
</dbReference>
<dbReference type="PaxDb" id="7159-AAEL007245-PA"/>
<dbReference type="VEuPathDB" id="VectorBase:AAEL007245"/>
<protein>
    <submittedName>
        <fullName evidence="4">AAEL007245-PA</fullName>
    </submittedName>
</protein>
<keyword evidence="1" id="KW-0853">WD repeat</keyword>
<evidence type="ECO:0000256" key="2">
    <source>
        <dbReference type="SAM" id="MobiDB-lite"/>
    </source>
</evidence>
<evidence type="ECO:0000256" key="1">
    <source>
        <dbReference type="PROSITE-ProRule" id="PRU00221"/>
    </source>
</evidence>
<reference evidence="4" key="3">
    <citation type="submission" date="2012-09" db="EMBL/GenBank/DDBJ databases">
        <authorList>
            <consortium name="VectorBase"/>
        </authorList>
    </citation>
    <scope>NUCLEOTIDE SEQUENCE</scope>
    <source>
        <strain evidence="4">Liverpool</strain>
    </source>
</reference>
<feature type="compositionally biased region" description="Polar residues" evidence="2">
    <location>
        <begin position="1204"/>
        <end position="1221"/>
    </location>
</feature>
<feature type="compositionally biased region" description="Polar residues" evidence="2">
    <location>
        <begin position="827"/>
        <end position="844"/>
    </location>
</feature>
<feature type="compositionally biased region" description="Low complexity" evidence="2">
    <location>
        <begin position="1309"/>
        <end position="1327"/>
    </location>
</feature>
<dbReference type="PROSITE" id="PS50082">
    <property type="entry name" value="WD_REPEATS_2"/>
    <property type="match status" value="3"/>
</dbReference>
<feature type="compositionally biased region" description="Polar residues" evidence="2">
    <location>
        <begin position="1048"/>
        <end position="1063"/>
    </location>
</feature>
<feature type="region of interest" description="Disordered" evidence="2">
    <location>
        <begin position="940"/>
        <end position="968"/>
    </location>
</feature>
<feature type="repeat" description="WD" evidence="1">
    <location>
        <begin position="711"/>
        <end position="744"/>
    </location>
</feature>
<feature type="region of interest" description="Disordered" evidence="2">
    <location>
        <begin position="1309"/>
        <end position="1334"/>
    </location>
</feature>
<feature type="domain" description="MABP1/WDR62 second WD40" evidence="3">
    <location>
        <begin position="407"/>
        <end position="743"/>
    </location>
</feature>